<comment type="subcellular location">
    <subcellularLocation>
        <location evidence="1">Cytoplasm</location>
        <location evidence="1">Cytoskeleton</location>
    </subcellularLocation>
</comment>
<dbReference type="InterPro" id="IPR013783">
    <property type="entry name" value="Ig-like_fold"/>
</dbReference>
<dbReference type="InterPro" id="IPR044801">
    <property type="entry name" value="Filamin"/>
</dbReference>
<comment type="caution">
    <text evidence="8">The sequence shown here is derived from an EMBL/GenBank/DDBJ whole genome shotgun (WGS) entry which is preliminary data.</text>
</comment>
<dbReference type="AlphaFoldDB" id="A0A7J7K678"/>
<comment type="similarity">
    <text evidence="2">Belongs to the filamin family.</text>
</comment>
<feature type="repeat" description="Filamin" evidence="7">
    <location>
        <begin position="94"/>
        <end position="189"/>
    </location>
</feature>
<dbReference type="FunFam" id="2.60.40.10:FF:000092">
    <property type="entry name" value="Filamin-B isoform B"/>
    <property type="match status" value="1"/>
</dbReference>
<feature type="repeat" description="Filamin" evidence="7">
    <location>
        <begin position="12"/>
        <end position="92"/>
    </location>
</feature>
<keyword evidence="9" id="KW-1185">Reference proteome</keyword>
<organism evidence="8 9">
    <name type="scientific">Bugula neritina</name>
    <name type="common">Brown bryozoan</name>
    <name type="synonym">Sertularia neritina</name>
    <dbReference type="NCBI Taxonomy" id="10212"/>
    <lineage>
        <taxon>Eukaryota</taxon>
        <taxon>Metazoa</taxon>
        <taxon>Spiralia</taxon>
        <taxon>Lophotrochozoa</taxon>
        <taxon>Bryozoa</taxon>
        <taxon>Gymnolaemata</taxon>
        <taxon>Cheilostomatida</taxon>
        <taxon>Flustrina</taxon>
        <taxon>Buguloidea</taxon>
        <taxon>Bugulidae</taxon>
        <taxon>Bugula</taxon>
    </lineage>
</organism>
<dbReference type="OrthoDB" id="5334309at2759"/>
<evidence type="ECO:0000313" key="9">
    <source>
        <dbReference type="Proteomes" id="UP000593567"/>
    </source>
</evidence>
<dbReference type="InterPro" id="IPR014756">
    <property type="entry name" value="Ig_E-set"/>
</dbReference>
<evidence type="ECO:0000256" key="4">
    <source>
        <dbReference type="ARBA" id="ARBA00022737"/>
    </source>
</evidence>
<gene>
    <name evidence="8" type="ORF">EB796_008263</name>
</gene>
<evidence type="ECO:0000256" key="1">
    <source>
        <dbReference type="ARBA" id="ARBA00004245"/>
    </source>
</evidence>
<evidence type="ECO:0000256" key="6">
    <source>
        <dbReference type="ARBA" id="ARBA00023212"/>
    </source>
</evidence>
<dbReference type="InterPro" id="IPR017868">
    <property type="entry name" value="Filamin/ABP280_repeat-like"/>
</dbReference>
<dbReference type="FunFam" id="2.60.40.10:FF:000096">
    <property type="entry name" value="filamin-C isoform X2"/>
    <property type="match status" value="1"/>
</dbReference>
<dbReference type="SMART" id="SM00557">
    <property type="entry name" value="IG_FLMN"/>
    <property type="match status" value="4"/>
</dbReference>
<accession>A0A7J7K678</accession>
<feature type="repeat" description="Filamin" evidence="7">
    <location>
        <begin position="191"/>
        <end position="284"/>
    </location>
</feature>
<dbReference type="EMBL" id="VXIV02001340">
    <property type="protein sequence ID" value="KAF6033431.1"/>
    <property type="molecule type" value="Genomic_DNA"/>
</dbReference>
<proteinExistence type="inferred from homology"/>
<evidence type="ECO:0000256" key="5">
    <source>
        <dbReference type="ARBA" id="ARBA00023203"/>
    </source>
</evidence>
<evidence type="ECO:0000256" key="3">
    <source>
        <dbReference type="ARBA" id="ARBA00022490"/>
    </source>
</evidence>
<feature type="repeat" description="Filamin" evidence="7">
    <location>
        <begin position="315"/>
        <end position="411"/>
    </location>
</feature>
<keyword evidence="3" id="KW-0963">Cytoplasm</keyword>
<keyword evidence="5" id="KW-0009">Actin-binding</keyword>
<dbReference type="SUPFAM" id="SSF81296">
    <property type="entry name" value="E set domains"/>
    <property type="match status" value="4"/>
</dbReference>
<evidence type="ECO:0000256" key="7">
    <source>
        <dbReference type="PROSITE-ProRule" id="PRU00087"/>
    </source>
</evidence>
<dbReference type="InterPro" id="IPR001298">
    <property type="entry name" value="Filamin/ABP280_rpt"/>
</dbReference>
<dbReference type="GO" id="GO:0005856">
    <property type="term" value="C:cytoskeleton"/>
    <property type="evidence" value="ECO:0007669"/>
    <property type="project" value="UniProtKB-SubCell"/>
</dbReference>
<dbReference type="PANTHER" id="PTHR38537:SF8">
    <property type="entry name" value="FILAMIN-A"/>
    <property type="match status" value="1"/>
</dbReference>
<dbReference type="Gene3D" id="2.60.40.10">
    <property type="entry name" value="Immunoglobulins"/>
    <property type="match status" value="4"/>
</dbReference>
<dbReference type="PANTHER" id="PTHR38537">
    <property type="entry name" value="JITTERBUG, ISOFORM N"/>
    <property type="match status" value="1"/>
</dbReference>
<dbReference type="Proteomes" id="UP000593567">
    <property type="component" value="Unassembled WGS sequence"/>
</dbReference>
<keyword evidence="4" id="KW-0677">Repeat</keyword>
<dbReference type="PROSITE" id="PS50194">
    <property type="entry name" value="FILAMIN_REPEAT"/>
    <property type="match status" value="4"/>
</dbReference>
<evidence type="ECO:0000256" key="2">
    <source>
        <dbReference type="ARBA" id="ARBA00009238"/>
    </source>
</evidence>
<protein>
    <submittedName>
        <fullName evidence="8">FLNB</fullName>
    </submittedName>
</protein>
<name>A0A7J7K678_BUGNE</name>
<reference evidence="8" key="1">
    <citation type="submission" date="2020-06" db="EMBL/GenBank/DDBJ databases">
        <title>Draft genome of Bugula neritina, a colonial animal packing powerful symbionts and potential medicines.</title>
        <authorList>
            <person name="Rayko M."/>
        </authorList>
    </citation>
    <scope>NUCLEOTIDE SEQUENCE [LARGE SCALE GENOMIC DNA]</scope>
    <source>
        <strain evidence="8">Kwan_BN1</strain>
    </source>
</reference>
<dbReference type="GO" id="GO:0051015">
    <property type="term" value="F:actin filament binding"/>
    <property type="evidence" value="ECO:0007669"/>
    <property type="project" value="InterPro"/>
</dbReference>
<dbReference type="GO" id="GO:0030036">
    <property type="term" value="P:actin cytoskeleton organization"/>
    <property type="evidence" value="ECO:0007669"/>
    <property type="project" value="InterPro"/>
</dbReference>
<evidence type="ECO:0000313" key="8">
    <source>
        <dbReference type="EMBL" id="KAF6033431.1"/>
    </source>
</evidence>
<sequence>MWDLVCGTWYVGPGLDNAEVGHPNEFNIYTHEAGPGMLTVNVEGPSKATIMFEDKFPGSSVAAFRAPEPGDYTVNVKFNDEHIPDSPFRVVVHPSSGGARKVTVQSFKQKGLEIGKPNAFTCVFNGAQGALGARVVAPSGAEDEALIQALDDTNGHYAVRFIPRENGVHYCHVTLDNRHIRGSPFRVIVGEADPDPGLVCASGQGLVTGKSGEGNCFTVNTIGTGIASTLSVNIDGPSKAEIKAHEVNEGYEFMYTPSAPGDYFVAIKYGGNYHIAGSPFKAKITGPGKPSAKKEHAHCVIETVKKSEDSQGLPKFSSDASKITSKGLGLNKAFTGRAAQFSVDTTHAGHNMLFCSVIGQPGSQPVDEITMKHNNRNVYNCHYTVKQKGKYHLVVKYGDQNIPGSPFNINVI</sequence>
<dbReference type="Pfam" id="PF00630">
    <property type="entry name" value="Filamin"/>
    <property type="match status" value="4"/>
</dbReference>
<keyword evidence="6" id="KW-0206">Cytoskeleton</keyword>